<evidence type="ECO:0000313" key="3">
    <source>
        <dbReference type="Proteomes" id="UP000198662"/>
    </source>
</evidence>
<dbReference type="PROSITE" id="PS51257">
    <property type="entry name" value="PROKAR_LIPOPROTEIN"/>
    <property type="match status" value="1"/>
</dbReference>
<accession>A0A1G9J5G6</accession>
<evidence type="ECO:0000256" key="1">
    <source>
        <dbReference type="SAM" id="SignalP"/>
    </source>
</evidence>
<dbReference type="EMBL" id="FNGF01000005">
    <property type="protein sequence ID" value="SDL32486.1"/>
    <property type="molecule type" value="Genomic_DNA"/>
</dbReference>
<protein>
    <recommendedName>
        <fullName evidence="4">Secreted protein</fullName>
    </recommendedName>
</protein>
<feature type="signal peptide" evidence="1">
    <location>
        <begin position="1"/>
        <end position="21"/>
    </location>
</feature>
<sequence>MTKRARTAAVAAAALALLAAASCDRVTGSGEDTGTGTFYALGDDHLLYRWEPGGETDPEAQPPAEPVLDLSGVWTAEGDVGTVLRASLSIDPGQRTAAWIEGASPGESLKFGDLETGDVTTAVQYPLDHACIDPTWLADGSALLVHRGAVWGAEGVGAAGDTTPLPVQAWGAAEWYSPDAGELPSTVDLQPAGCRLRWYTAEDGTAQAVYHNLQVTELYRIDAQGKVLETIRVGGLTGTEPLTIGLVGVDPTGRYACLVDDYGPYGAFKGGFTPHAQEGTRVVDLETGEAAGDPAHQSCTSLHPDGYVSRTGAKATFVDYDGATEWSVELPKQIKESPVLFFFPDEG</sequence>
<dbReference type="Proteomes" id="UP000198662">
    <property type="component" value="Unassembled WGS sequence"/>
</dbReference>
<organism evidence="2 3">
    <name type="scientific">Glycomyces sambucus</name>
    <dbReference type="NCBI Taxonomy" id="380244"/>
    <lineage>
        <taxon>Bacteria</taxon>
        <taxon>Bacillati</taxon>
        <taxon>Actinomycetota</taxon>
        <taxon>Actinomycetes</taxon>
        <taxon>Glycomycetales</taxon>
        <taxon>Glycomycetaceae</taxon>
        <taxon>Glycomyces</taxon>
    </lineage>
</organism>
<dbReference type="STRING" id="380244.SAMN05216298_3417"/>
<reference evidence="3" key="1">
    <citation type="submission" date="2016-10" db="EMBL/GenBank/DDBJ databases">
        <authorList>
            <person name="Varghese N."/>
            <person name="Submissions S."/>
        </authorList>
    </citation>
    <scope>NUCLEOTIDE SEQUENCE [LARGE SCALE GENOMIC DNA]</scope>
    <source>
        <strain evidence="3">CGMCC 4.3147</strain>
    </source>
</reference>
<gene>
    <name evidence="2" type="ORF">SAMN05216298_3417</name>
</gene>
<keyword evidence="1" id="KW-0732">Signal</keyword>
<dbReference type="RefSeq" id="WP_143034831.1">
    <property type="nucleotide sequence ID" value="NZ_FNGF01000005.1"/>
</dbReference>
<dbReference type="AlphaFoldDB" id="A0A1G9J5G6"/>
<evidence type="ECO:0000313" key="2">
    <source>
        <dbReference type="EMBL" id="SDL32486.1"/>
    </source>
</evidence>
<feature type="chain" id="PRO_5038966111" description="Secreted protein" evidence="1">
    <location>
        <begin position="22"/>
        <end position="347"/>
    </location>
</feature>
<keyword evidence="3" id="KW-1185">Reference proteome</keyword>
<dbReference type="OrthoDB" id="5175059at2"/>
<proteinExistence type="predicted"/>
<name>A0A1G9J5G6_9ACTN</name>
<evidence type="ECO:0008006" key="4">
    <source>
        <dbReference type="Google" id="ProtNLM"/>
    </source>
</evidence>